<evidence type="ECO:0000313" key="3">
    <source>
        <dbReference type="Proteomes" id="UP001150942"/>
    </source>
</evidence>
<organism evidence="2 3">
    <name type="scientific">Penicillium cf. viridicatum</name>
    <dbReference type="NCBI Taxonomy" id="2972119"/>
    <lineage>
        <taxon>Eukaryota</taxon>
        <taxon>Fungi</taxon>
        <taxon>Dikarya</taxon>
        <taxon>Ascomycota</taxon>
        <taxon>Pezizomycotina</taxon>
        <taxon>Eurotiomycetes</taxon>
        <taxon>Eurotiomycetidae</taxon>
        <taxon>Eurotiales</taxon>
        <taxon>Aspergillaceae</taxon>
        <taxon>Penicillium</taxon>
    </lineage>
</organism>
<dbReference type="InterPro" id="IPR036291">
    <property type="entry name" value="NAD(P)-bd_dom_sf"/>
</dbReference>
<dbReference type="EMBL" id="JAPQKQ010000002">
    <property type="protein sequence ID" value="KAJ5208762.1"/>
    <property type="molecule type" value="Genomic_DNA"/>
</dbReference>
<accession>A0A9W9MWP6</accession>
<feature type="domain" description="PRISE-like Rossmann-fold" evidence="1">
    <location>
        <begin position="27"/>
        <end position="339"/>
    </location>
</feature>
<dbReference type="Pfam" id="PF22917">
    <property type="entry name" value="PRISE"/>
    <property type="match status" value="1"/>
</dbReference>
<evidence type="ECO:0000313" key="2">
    <source>
        <dbReference type="EMBL" id="KAJ5208762.1"/>
    </source>
</evidence>
<dbReference type="Proteomes" id="UP001150942">
    <property type="component" value="Unassembled WGS sequence"/>
</dbReference>
<reference evidence="2" key="2">
    <citation type="journal article" date="2023" name="IMA Fungus">
        <title>Comparative genomic study of the Penicillium genus elucidates a diverse pangenome and 15 lateral gene transfer events.</title>
        <authorList>
            <person name="Petersen C."/>
            <person name="Sorensen T."/>
            <person name="Nielsen M.R."/>
            <person name="Sondergaard T.E."/>
            <person name="Sorensen J.L."/>
            <person name="Fitzpatrick D.A."/>
            <person name="Frisvad J.C."/>
            <person name="Nielsen K.L."/>
        </authorList>
    </citation>
    <scope>NUCLEOTIDE SEQUENCE</scope>
    <source>
        <strain evidence="2">IBT 20477</strain>
    </source>
</reference>
<proteinExistence type="predicted"/>
<protein>
    <recommendedName>
        <fullName evidence="1">PRISE-like Rossmann-fold domain-containing protein</fullName>
    </recommendedName>
</protein>
<comment type="caution">
    <text evidence="2">The sequence shown here is derived from an EMBL/GenBank/DDBJ whole genome shotgun (WGS) entry which is preliminary data.</text>
</comment>
<name>A0A9W9MWP6_9EURO</name>
<sequence>MNKQGYSTIQTTATEDIMATSPDQKVAFVTGANGISGYAIIEHLVQQPKEEWGSIIVTSRRPLPNAWDDPRVSFVAVDFLDPVEAITAKLKDICTDVTHTFFTSYVHDDDFRLLRDKNIPLFRNFLDALDTVCPKLQRVCLQTGGKYYGVHLGPVKVPLEESFPRYDDKGFNFYYAQEDYLRVVQQRRNTWSYNIIRPNAINGFAPHANGMSEVLTIVIYMLICRELNQPAHFPGNEYFWNSIDDNSYAPSLADLSVWATTAPNTKDEAFNHTNGDVFVWKHVWQDLATYLGISAPEPQFKKATGQASTLANEIDMVEWAKDKKPIWERVVAKYGGKAEAFDWGTWGFFNWATGKSWLTISSVTKARKLGWHRHDKTFDTWIETYQSFVNAGVLPSTPALMGN</sequence>
<evidence type="ECO:0000259" key="1">
    <source>
        <dbReference type="Pfam" id="PF22917"/>
    </source>
</evidence>
<dbReference type="CDD" id="cd08948">
    <property type="entry name" value="5beta-POR_like_SDR_a"/>
    <property type="match status" value="1"/>
</dbReference>
<dbReference type="SUPFAM" id="SSF51735">
    <property type="entry name" value="NAD(P)-binding Rossmann-fold domains"/>
    <property type="match status" value="1"/>
</dbReference>
<gene>
    <name evidence="2" type="ORF">N7449_003141</name>
</gene>
<reference evidence="2" key="1">
    <citation type="submission" date="2022-11" db="EMBL/GenBank/DDBJ databases">
        <authorList>
            <person name="Petersen C."/>
        </authorList>
    </citation>
    <scope>NUCLEOTIDE SEQUENCE</scope>
    <source>
        <strain evidence="2">IBT 20477</strain>
    </source>
</reference>
<dbReference type="Gene3D" id="3.40.50.720">
    <property type="entry name" value="NAD(P)-binding Rossmann-like Domain"/>
    <property type="match status" value="1"/>
</dbReference>
<keyword evidence="3" id="KW-1185">Reference proteome</keyword>
<dbReference type="InterPro" id="IPR055222">
    <property type="entry name" value="PRISE-like_Rossmann-fold"/>
</dbReference>
<dbReference type="PANTHER" id="PTHR32487">
    <property type="entry name" value="3-OXO-DELTA(4,5)-STEROID 5-BETA-REDUCTASE"/>
    <property type="match status" value="1"/>
</dbReference>
<dbReference type="AlphaFoldDB" id="A0A9W9MWP6"/>
<dbReference type="OrthoDB" id="1731983at2759"/>
<dbReference type="PANTHER" id="PTHR32487:SF0">
    <property type="entry name" value="3-OXO-DELTA(4,5)-STEROID 5-BETA-REDUCTASE"/>
    <property type="match status" value="1"/>
</dbReference>